<sequence length="396" mass="46002">MKSNYKKLGDFIQQVKKRNNDNSLTVDNLRGINISKEFMPSVANVTGTDLSVYKVVERNQFAYNPMHVGRDEVLPISMLVNEDKVIVSPAYVIFEIVDTDKLLPEYLMIWCRRSEFDRNAWFTTDSSVRGGFNWEDFCDLELPVPSLEKQKEIIKEYHTITDRIRLNEQLNQKLEDTAQSIYKEWFVNFEFPDENGKPYKSNGGEMVYCDELEMEIPYNFRNGYLEEIIDIFDSRRIPLSGFERESMIKIYPYYGAASLMDYVEDYIFDGTYILLGEDGTVMTEKGYPVLQYVYGKFWVNNHAHILKGKNGFDENSLFVLLNNTNISDIITGGVQAKISQTNLKTVKISVPPENLIQELNKKLKPIFDVKIQTLEIQKICFKLKEILLSKMATIEE</sequence>
<dbReference type="GO" id="GO:0009307">
    <property type="term" value="P:DNA restriction-modification system"/>
    <property type="evidence" value="ECO:0007669"/>
    <property type="project" value="UniProtKB-KW"/>
</dbReference>
<dbReference type="Pfam" id="PF01420">
    <property type="entry name" value="Methylase_S"/>
    <property type="match status" value="2"/>
</dbReference>
<dbReference type="SUPFAM" id="SSF116734">
    <property type="entry name" value="DNA methylase specificity domain"/>
    <property type="match status" value="2"/>
</dbReference>
<dbReference type="InterPro" id="IPR052021">
    <property type="entry name" value="Type-I_RS_S_subunit"/>
</dbReference>
<dbReference type="RefSeq" id="WP_129012813.1">
    <property type="nucleotide sequence ID" value="NZ_CBCSEI010000001.1"/>
</dbReference>
<keyword evidence="3" id="KW-0238">DNA-binding</keyword>
<keyword evidence="5" id="KW-1185">Reference proteome</keyword>
<evidence type="ECO:0000256" key="2">
    <source>
        <dbReference type="ARBA" id="ARBA00022747"/>
    </source>
</evidence>
<protein>
    <submittedName>
        <fullName evidence="4">Uncharacterized protein</fullName>
    </submittedName>
</protein>
<dbReference type="Proteomes" id="UP000290378">
    <property type="component" value="Unassembled WGS sequence"/>
</dbReference>
<dbReference type="EMBL" id="NXII01000003">
    <property type="protein sequence ID" value="RXI42485.1"/>
    <property type="molecule type" value="Genomic_DNA"/>
</dbReference>
<dbReference type="PANTHER" id="PTHR30408:SF13">
    <property type="entry name" value="TYPE I RESTRICTION ENZYME HINDI SPECIFICITY SUBUNIT"/>
    <property type="match status" value="1"/>
</dbReference>
<proteinExistence type="inferred from homology"/>
<organism evidence="4 5">
    <name type="scientific">Arcobacter cloacae</name>
    <dbReference type="NCBI Taxonomy" id="1054034"/>
    <lineage>
        <taxon>Bacteria</taxon>
        <taxon>Pseudomonadati</taxon>
        <taxon>Campylobacterota</taxon>
        <taxon>Epsilonproteobacteria</taxon>
        <taxon>Campylobacterales</taxon>
        <taxon>Arcobacteraceae</taxon>
        <taxon>Arcobacter</taxon>
    </lineage>
</organism>
<dbReference type="GO" id="GO:0003677">
    <property type="term" value="F:DNA binding"/>
    <property type="evidence" value="ECO:0007669"/>
    <property type="project" value="UniProtKB-KW"/>
</dbReference>
<dbReference type="AlphaFoldDB" id="A0A6M8NNM4"/>
<dbReference type="InterPro" id="IPR044946">
    <property type="entry name" value="Restrct_endonuc_typeI_TRD_sf"/>
</dbReference>
<dbReference type="CDD" id="cd17262">
    <property type="entry name" value="RMtype1_S_Aco12261I-TRD2-CR2"/>
    <property type="match status" value="1"/>
</dbReference>
<dbReference type="REBASE" id="386312">
    <property type="entry name" value="S.Acl26153ORF598P"/>
</dbReference>
<keyword evidence="2" id="KW-0680">Restriction system</keyword>
<accession>A0A6M8NNM4</accession>
<dbReference type="Gene3D" id="3.90.220.20">
    <property type="entry name" value="DNA methylase specificity domains"/>
    <property type="match status" value="2"/>
</dbReference>
<dbReference type="PANTHER" id="PTHR30408">
    <property type="entry name" value="TYPE-1 RESTRICTION ENZYME ECOKI SPECIFICITY PROTEIN"/>
    <property type="match status" value="1"/>
</dbReference>
<comment type="similarity">
    <text evidence="1">Belongs to the type-I restriction system S methylase family.</text>
</comment>
<dbReference type="InterPro" id="IPR000055">
    <property type="entry name" value="Restrct_endonuc_typeI_TRD"/>
</dbReference>
<evidence type="ECO:0000256" key="1">
    <source>
        <dbReference type="ARBA" id="ARBA00010923"/>
    </source>
</evidence>
<evidence type="ECO:0000313" key="5">
    <source>
        <dbReference type="Proteomes" id="UP000290378"/>
    </source>
</evidence>
<evidence type="ECO:0000256" key="3">
    <source>
        <dbReference type="ARBA" id="ARBA00023125"/>
    </source>
</evidence>
<comment type="caution">
    <text evidence="4">The sequence shown here is derived from an EMBL/GenBank/DDBJ whole genome shotgun (WGS) entry which is preliminary data.</text>
</comment>
<reference evidence="4 5" key="1">
    <citation type="submission" date="2017-09" db="EMBL/GenBank/DDBJ databases">
        <title>Genomics of the genus Arcobacter.</title>
        <authorList>
            <person name="Perez-Cataluna A."/>
            <person name="Figueras M.J."/>
            <person name="Salas-Masso N."/>
        </authorList>
    </citation>
    <scope>NUCLEOTIDE SEQUENCE [LARGE SCALE GENOMIC DNA]</scope>
    <source>
        <strain evidence="4 5">CECT 7834</strain>
    </source>
</reference>
<evidence type="ECO:0000313" key="4">
    <source>
        <dbReference type="EMBL" id="RXI42485.1"/>
    </source>
</evidence>
<name>A0A6M8NNM4_9BACT</name>
<gene>
    <name evidence="4" type="ORF">CP963_03000</name>
</gene>